<dbReference type="Pfam" id="PF00395">
    <property type="entry name" value="SLH"/>
    <property type="match status" value="3"/>
</dbReference>
<dbReference type="PANTHER" id="PTHR43308">
    <property type="entry name" value="OUTER MEMBRANE PROTEIN ALPHA-RELATED"/>
    <property type="match status" value="1"/>
</dbReference>
<dbReference type="PANTHER" id="PTHR43308:SF5">
    <property type="entry name" value="S-LAYER PROTEIN _ PEPTIDOGLYCAN ENDO-BETA-N-ACETYLGLUCOSAMINIDASE"/>
    <property type="match status" value="1"/>
</dbReference>
<dbReference type="EMBL" id="AP018227">
    <property type="protein sequence ID" value="BAY87072.1"/>
    <property type="molecule type" value="Genomic_DNA"/>
</dbReference>
<keyword evidence="4" id="KW-1185">Reference proteome</keyword>
<dbReference type="Proteomes" id="UP000218418">
    <property type="component" value="Chromosome"/>
</dbReference>
<evidence type="ECO:0000256" key="1">
    <source>
        <dbReference type="SAM" id="SignalP"/>
    </source>
</evidence>
<dbReference type="InterPro" id="IPR001119">
    <property type="entry name" value="SLH_dom"/>
</dbReference>
<dbReference type="PROSITE" id="PS51272">
    <property type="entry name" value="SLH"/>
    <property type="match status" value="3"/>
</dbReference>
<proteinExistence type="predicted"/>
<dbReference type="InterPro" id="IPR051465">
    <property type="entry name" value="Cell_Envelope_Struct_Comp"/>
</dbReference>
<evidence type="ECO:0000313" key="4">
    <source>
        <dbReference type="Proteomes" id="UP000218418"/>
    </source>
</evidence>
<feature type="domain" description="SLH" evidence="2">
    <location>
        <begin position="187"/>
        <end position="249"/>
    </location>
</feature>
<reference evidence="3 4" key="1">
    <citation type="submission" date="2017-06" db="EMBL/GenBank/DDBJ databases">
        <title>Genome sequencing of cyanobaciteial culture collection at National Institute for Environmental Studies (NIES).</title>
        <authorList>
            <person name="Hirose Y."/>
            <person name="Shimura Y."/>
            <person name="Fujisawa T."/>
            <person name="Nakamura Y."/>
            <person name="Kawachi M."/>
        </authorList>
    </citation>
    <scope>NUCLEOTIDE SEQUENCE [LARGE SCALE GENOMIC DNA]</scope>
    <source>
        <strain evidence="3 4">NIES-267</strain>
    </source>
</reference>
<keyword evidence="1" id="KW-0732">Signal</keyword>
<organism evidence="3 4">
    <name type="scientific">Calothrix parasitica NIES-267</name>
    <dbReference type="NCBI Taxonomy" id="1973488"/>
    <lineage>
        <taxon>Bacteria</taxon>
        <taxon>Bacillati</taxon>
        <taxon>Cyanobacteriota</taxon>
        <taxon>Cyanophyceae</taxon>
        <taxon>Nostocales</taxon>
        <taxon>Calotrichaceae</taxon>
        <taxon>Calothrix</taxon>
    </lineage>
</organism>
<protein>
    <recommendedName>
        <fullName evidence="2">SLH domain-containing protein</fullName>
    </recommendedName>
</protein>
<gene>
    <name evidence="3" type="ORF">NIES267_65830</name>
</gene>
<feature type="signal peptide" evidence="1">
    <location>
        <begin position="1"/>
        <end position="23"/>
    </location>
</feature>
<feature type="chain" id="PRO_5011966887" description="SLH domain-containing protein" evidence="1">
    <location>
        <begin position="24"/>
        <end position="261"/>
    </location>
</feature>
<evidence type="ECO:0000313" key="3">
    <source>
        <dbReference type="EMBL" id="BAY87072.1"/>
    </source>
</evidence>
<accession>A0A1Z4M0R6</accession>
<evidence type="ECO:0000259" key="2">
    <source>
        <dbReference type="PROSITE" id="PS51272"/>
    </source>
</evidence>
<name>A0A1Z4M0R6_9CYAN</name>
<sequence>MGKFISQLSLIFLIPGFSVAAYAQSPNVDKSTEKQPYLVKMEREQKQNLPLPDFKDVDVEEKQQQNLAPSSKAIKRVVTAKLMTNYSDGNFYADKLMSRAELAAIMVKTFKLDKRNLPSEDVQVTDVPSSHRAYQDIQTVLKTGIMKGYRGNLFFPNQRVTRAEGLAIFAQAYGVFQFSDDTVNEILARYSDKKSIPNWAKKAVATVITEGFIDSWQPQLSPLKPMTRGDMAYVLSQYLERQQPQADTPVVPGGSANPQGF</sequence>
<dbReference type="AlphaFoldDB" id="A0A1Z4M0R6"/>
<feature type="domain" description="SLH" evidence="2">
    <location>
        <begin position="120"/>
        <end position="183"/>
    </location>
</feature>
<feature type="domain" description="SLH" evidence="2">
    <location>
        <begin position="57"/>
        <end position="119"/>
    </location>
</feature>